<evidence type="ECO:0000313" key="3">
    <source>
        <dbReference type="Proteomes" id="UP000468707"/>
    </source>
</evidence>
<dbReference type="GO" id="GO:0003677">
    <property type="term" value="F:DNA binding"/>
    <property type="evidence" value="ECO:0007669"/>
    <property type="project" value="InterPro"/>
</dbReference>
<comment type="caution">
    <text evidence="2">The sequence shown here is derived from an EMBL/GenBank/DDBJ whole genome shotgun (WGS) entry which is preliminary data.</text>
</comment>
<reference evidence="2 3" key="1">
    <citation type="submission" date="2020-01" db="EMBL/GenBank/DDBJ databases">
        <title>Muricauda sediminis sp.nov. 40Bstr401.</title>
        <authorList>
            <person name="Xue Z."/>
            <person name="Zhu S."/>
            <person name="Ren N."/>
            <person name="Chen T."/>
            <person name="Chen X."/>
            <person name="Chen J."/>
            <person name="Yang J."/>
        </authorList>
    </citation>
    <scope>NUCLEOTIDE SEQUENCE [LARGE SCALE GENOMIC DNA]</scope>
    <source>
        <strain evidence="2 3">40Bstr401</strain>
    </source>
</reference>
<dbReference type="Pfam" id="PF04471">
    <property type="entry name" value="Mrr_cat"/>
    <property type="match status" value="1"/>
</dbReference>
<name>A0A6I5KWN3_9FLAO</name>
<dbReference type="Gene3D" id="3.40.1350.10">
    <property type="match status" value="1"/>
</dbReference>
<feature type="domain" description="Restriction endonuclease type IV Mrr" evidence="1">
    <location>
        <begin position="24"/>
        <end position="116"/>
    </location>
</feature>
<accession>A0A6I5KWN3</accession>
<dbReference type="AlphaFoldDB" id="A0A6I5KWN3"/>
<dbReference type="EMBL" id="JAAAMI010000001">
    <property type="protein sequence ID" value="NDV42388.1"/>
    <property type="molecule type" value="Genomic_DNA"/>
</dbReference>
<proteinExistence type="predicted"/>
<organism evidence="2 3">
    <name type="scientific">Flagellimonas sediminis</name>
    <dbReference type="NCBI Taxonomy" id="2696468"/>
    <lineage>
        <taxon>Bacteria</taxon>
        <taxon>Pseudomonadati</taxon>
        <taxon>Bacteroidota</taxon>
        <taxon>Flavobacteriia</taxon>
        <taxon>Flavobacteriales</taxon>
        <taxon>Flavobacteriaceae</taxon>
        <taxon>Flagellimonas</taxon>
    </lineage>
</organism>
<dbReference type="InterPro" id="IPR011335">
    <property type="entry name" value="Restrct_endonuc-II-like"/>
</dbReference>
<evidence type="ECO:0000313" key="2">
    <source>
        <dbReference type="EMBL" id="NDV42388.1"/>
    </source>
</evidence>
<sequence>MFNLATYQGHLANVDAAATTNDKGDRFEELCEYLLTELTGVEIQARDALMAAEEIDLVLWNAQTEEVLRPFENTILVECKNWSAPVGAPALDNFISKMRRRSLKTGIFIAANGVTGDFLNGNNNNGAIDIIKTSLGEGIRVIIINRNDLDNITSLDDLRNLIKKRYCGLFIHKLFNN</sequence>
<protein>
    <recommendedName>
        <fullName evidence="1">Restriction endonuclease type IV Mrr domain-containing protein</fullName>
    </recommendedName>
</protein>
<dbReference type="SUPFAM" id="SSF52980">
    <property type="entry name" value="Restriction endonuclease-like"/>
    <property type="match status" value="1"/>
</dbReference>
<evidence type="ECO:0000259" key="1">
    <source>
        <dbReference type="Pfam" id="PF04471"/>
    </source>
</evidence>
<dbReference type="InterPro" id="IPR007560">
    <property type="entry name" value="Restrct_endonuc_IV_Mrr"/>
</dbReference>
<dbReference type="Proteomes" id="UP000468707">
    <property type="component" value="Unassembled WGS sequence"/>
</dbReference>
<dbReference type="InterPro" id="IPR011856">
    <property type="entry name" value="tRNA_endonuc-like_dom_sf"/>
</dbReference>
<dbReference type="GO" id="GO:0004519">
    <property type="term" value="F:endonuclease activity"/>
    <property type="evidence" value="ECO:0007669"/>
    <property type="project" value="InterPro"/>
</dbReference>
<keyword evidence="3" id="KW-1185">Reference proteome</keyword>
<dbReference type="GO" id="GO:0009307">
    <property type="term" value="P:DNA restriction-modification system"/>
    <property type="evidence" value="ECO:0007669"/>
    <property type="project" value="InterPro"/>
</dbReference>
<dbReference type="RefSeq" id="WP_163633042.1">
    <property type="nucleotide sequence ID" value="NZ_JAAAMI010000001.1"/>
</dbReference>
<gene>
    <name evidence="2" type="ORF">GTK07_03535</name>
</gene>